<dbReference type="GO" id="GO:0000139">
    <property type="term" value="C:Golgi membrane"/>
    <property type="evidence" value="ECO:0007669"/>
    <property type="project" value="UniProtKB-SubCell"/>
</dbReference>
<sequence>MSGPGGYAIVDMDEDPAGDITGQPSNDLEFKTYLDSNPAGARTSQPATGTRTAPDVPYSPFDIAYYQSYFDVDTNTVLKRVGMSMIPRDNFISEICEGQIDLYGPFWTLTTLILALYTTSTLTSSITEYLSPTSGEHITSNIPLLSTAASVIYFYGLAVPCGLWAVTRWLGIGDWGVAEVIGIYGYAMAVFVPVSLACLVPVGILRWVLVGLAAGSSGFFLFRNIYPVLLQSDNPMSKIIILAVLGLHAAMAFGMKVLFFSYTVAGYSAGPDPIGSPISL</sequence>
<keyword evidence="5 6" id="KW-0472">Membrane</keyword>
<comment type="subcellular location">
    <subcellularLocation>
        <location evidence="6">Golgi apparatus membrane</location>
        <topology evidence="6">Multi-pass membrane protein</topology>
    </subcellularLocation>
    <subcellularLocation>
        <location evidence="1">Membrane</location>
        <topology evidence="1">Multi-pass membrane protein</topology>
    </subcellularLocation>
</comment>
<keyword evidence="9" id="KW-1185">Reference proteome</keyword>
<dbReference type="AlphaFoldDB" id="A0AA38H3G1"/>
<evidence type="ECO:0000313" key="8">
    <source>
        <dbReference type="EMBL" id="KAI9633458.1"/>
    </source>
</evidence>
<keyword evidence="4 6" id="KW-1133">Transmembrane helix</keyword>
<feature type="transmembrane region" description="Helical" evidence="6">
    <location>
        <begin position="183"/>
        <end position="202"/>
    </location>
</feature>
<gene>
    <name evidence="8" type="ORF">MKK02DRAFT_38111</name>
</gene>
<evidence type="ECO:0000313" key="9">
    <source>
        <dbReference type="Proteomes" id="UP001164286"/>
    </source>
</evidence>
<dbReference type="Pfam" id="PF04893">
    <property type="entry name" value="Yip1"/>
    <property type="match status" value="1"/>
</dbReference>
<proteinExistence type="inferred from homology"/>
<feature type="transmembrane region" description="Helical" evidence="6">
    <location>
        <begin position="152"/>
        <end position="171"/>
    </location>
</feature>
<dbReference type="GO" id="GO:0031267">
    <property type="term" value="F:small GTPase binding"/>
    <property type="evidence" value="ECO:0007669"/>
    <property type="project" value="InterPro"/>
</dbReference>
<evidence type="ECO:0000259" key="7">
    <source>
        <dbReference type="Pfam" id="PF04893"/>
    </source>
</evidence>
<evidence type="ECO:0000256" key="1">
    <source>
        <dbReference type="ARBA" id="ARBA00004141"/>
    </source>
</evidence>
<feature type="domain" description="Yip1" evidence="7">
    <location>
        <begin position="87"/>
        <end position="251"/>
    </location>
</feature>
<evidence type="ECO:0000256" key="4">
    <source>
        <dbReference type="ARBA" id="ARBA00022989"/>
    </source>
</evidence>
<dbReference type="GeneID" id="77729139"/>
<evidence type="ECO:0000256" key="3">
    <source>
        <dbReference type="ARBA" id="ARBA00022692"/>
    </source>
</evidence>
<dbReference type="GO" id="GO:0016192">
    <property type="term" value="P:vesicle-mediated transport"/>
    <property type="evidence" value="ECO:0007669"/>
    <property type="project" value="InterPro"/>
</dbReference>
<protein>
    <recommendedName>
        <fullName evidence="6">Protein YIP</fullName>
    </recommendedName>
</protein>
<evidence type="ECO:0000256" key="2">
    <source>
        <dbReference type="ARBA" id="ARBA00010596"/>
    </source>
</evidence>
<evidence type="ECO:0000256" key="6">
    <source>
        <dbReference type="RuleBase" id="RU361264"/>
    </source>
</evidence>
<accession>A0AA38H3G1</accession>
<dbReference type="PANTHER" id="PTHR12822:SF2">
    <property type="entry name" value="PROTEIN YIPF"/>
    <property type="match status" value="1"/>
</dbReference>
<dbReference type="PANTHER" id="PTHR12822">
    <property type="entry name" value="PROTEIN YIPF"/>
    <property type="match status" value="1"/>
</dbReference>
<reference evidence="8" key="1">
    <citation type="journal article" date="2022" name="G3 (Bethesda)">
        <title>High quality genome of the basidiomycete yeast Dioszegia hungarica PDD-24b-2 isolated from cloud water.</title>
        <authorList>
            <person name="Jarrige D."/>
            <person name="Haridas S."/>
            <person name="Bleykasten-Grosshans C."/>
            <person name="Joly M."/>
            <person name="Nadalig T."/>
            <person name="Sancelme M."/>
            <person name="Vuilleumier S."/>
            <person name="Grigoriev I.V."/>
            <person name="Amato P."/>
            <person name="Bringel F."/>
        </authorList>
    </citation>
    <scope>NUCLEOTIDE SEQUENCE</scope>
    <source>
        <strain evidence="8">PDD-24b-2</strain>
    </source>
</reference>
<feature type="transmembrane region" description="Helical" evidence="6">
    <location>
        <begin position="238"/>
        <end position="262"/>
    </location>
</feature>
<dbReference type="InterPro" id="IPR006977">
    <property type="entry name" value="Yip1_dom"/>
</dbReference>
<comment type="similarity">
    <text evidence="2 6">Belongs to the YIP1 family.</text>
</comment>
<feature type="transmembrane region" description="Helical" evidence="6">
    <location>
        <begin position="208"/>
        <end position="226"/>
    </location>
</feature>
<comment type="caution">
    <text evidence="6">Lacks conserved residue(s) required for the propagation of feature annotation.</text>
</comment>
<evidence type="ECO:0000256" key="5">
    <source>
        <dbReference type="ARBA" id="ARBA00023136"/>
    </source>
</evidence>
<comment type="caution">
    <text evidence="8">The sequence shown here is derived from an EMBL/GenBank/DDBJ whole genome shotgun (WGS) entry which is preliminary data.</text>
</comment>
<dbReference type="EMBL" id="JAKWFO010000008">
    <property type="protein sequence ID" value="KAI9633458.1"/>
    <property type="molecule type" value="Genomic_DNA"/>
</dbReference>
<organism evidence="8 9">
    <name type="scientific">Dioszegia hungarica</name>
    <dbReference type="NCBI Taxonomy" id="4972"/>
    <lineage>
        <taxon>Eukaryota</taxon>
        <taxon>Fungi</taxon>
        <taxon>Dikarya</taxon>
        <taxon>Basidiomycota</taxon>
        <taxon>Agaricomycotina</taxon>
        <taxon>Tremellomycetes</taxon>
        <taxon>Tremellales</taxon>
        <taxon>Bulleribasidiaceae</taxon>
        <taxon>Dioszegia</taxon>
    </lineage>
</organism>
<dbReference type="InterPro" id="IPR039765">
    <property type="entry name" value="Yip5/YIPF1/YIPF2"/>
</dbReference>
<dbReference type="RefSeq" id="XP_052943235.1">
    <property type="nucleotide sequence ID" value="XM_053089934.1"/>
</dbReference>
<name>A0AA38H3G1_9TREE</name>
<dbReference type="Proteomes" id="UP001164286">
    <property type="component" value="Unassembled WGS sequence"/>
</dbReference>
<keyword evidence="3 6" id="KW-0812">Transmembrane</keyword>